<reference evidence="2 3" key="1">
    <citation type="submission" date="2017-04" db="EMBL/GenBank/DDBJ databases">
        <title>Weissella cibaria strain m2 complete genome.</title>
        <authorList>
            <person name="Pan Q."/>
            <person name="Tan M."/>
            <person name="Yao F."/>
            <person name="Su S."/>
        </authorList>
    </citation>
    <scope>NUCLEOTIDE SEQUENCE [LARGE SCALE GENOMIC DNA]</scope>
    <source>
        <strain evidence="2 3">M2</strain>
    </source>
</reference>
<evidence type="ECO:0000256" key="1">
    <source>
        <dbReference type="SAM" id="SignalP"/>
    </source>
</evidence>
<evidence type="ECO:0008006" key="4">
    <source>
        <dbReference type="Google" id="ProtNLM"/>
    </source>
</evidence>
<protein>
    <recommendedName>
        <fullName evidence="4">DUF1002 domain-containing protein</fullName>
    </recommendedName>
</protein>
<dbReference type="InterPro" id="IPR009343">
    <property type="entry name" value="DUF1002"/>
</dbReference>
<accession>A0A2S1KNX5</accession>
<keyword evidence="1" id="KW-0732">Signal</keyword>
<gene>
    <name evidence="2" type="ORF">B6254_0283</name>
</gene>
<dbReference type="Pfam" id="PF06207">
    <property type="entry name" value="DUF1002"/>
    <property type="match status" value="1"/>
</dbReference>
<proteinExistence type="predicted"/>
<dbReference type="EMBL" id="CP020928">
    <property type="protein sequence ID" value="AWF94717.1"/>
    <property type="molecule type" value="Genomic_DNA"/>
</dbReference>
<organism evidence="2 3">
    <name type="scientific">Weissella cibaria</name>
    <dbReference type="NCBI Taxonomy" id="137591"/>
    <lineage>
        <taxon>Bacteria</taxon>
        <taxon>Bacillati</taxon>
        <taxon>Bacillota</taxon>
        <taxon>Bacilli</taxon>
        <taxon>Lactobacillales</taxon>
        <taxon>Lactobacillaceae</taxon>
        <taxon>Weissella</taxon>
    </lineage>
</organism>
<name>A0A2S1KNX5_9LACO</name>
<evidence type="ECO:0000313" key="2">
    <source>
        <dbReference type="EMBL" id="AWF94717.1"/>
    </source>
</evidence>
<feature type="chain" id="PRO_5038554151" description="DUF1002 domain-containing protein" evidence="1">
    <location>
        <begin position="35"/>
        <end position="341"/>
    </location>
</feature>
<dbReference type="Proteomes" id="UP000244870">
    <property type="component" value="Chromosome"/>
</dbReference>
<evidence type="ECO:0000313" key="3">
    <source>
        <dbReference type="Proteomes" id="UP000244870"/>
    </source>
</evidence>
<dbReference type="AlphaFoldDB" id="A0A2S1KNX5"/>
<sequence>MKTMVSEEITMQTKKIITTALLATALLGATTVTATVLVQPNAVQAAATTNVQTRALSKSYVVYGAGASDQSALATTLGVTDSYEKLTTTGADASYIGLSGVADSAMISSVAIAPAEPGTGTLVNIKNFDGKDNITQVTSQQYAMAATMAGVKDVIITVTANQQVSGQAALAGVYKALDTDGIALNEQNTSAANNMLAATTDAVNDNKDDKAYPGKLTSAVTNTASELAEKKQDGQNITINIAIDQLNINLDKQGIAEKTSDTAVQTMAQALVGVADAPISDSSSFVDNAKSLSNKLENSAGDAMAKAKDFANSEDVKQAANWFVTNIWNPIVNFFKGLLNK</sequence>
<feature type="signal peptide" evidence="1">
    <location>
        <begin position="1"/>
        <end position="34"/>
    </location>
</feature>